<proteinExistence type="predicted"/>
<evidence type="ECO:0008006" key="3">
    <source>
        <dbReference type="Google" id="ProtNLM"/>
    </source>
</evidence>
<organism evidence="1 2">
    <name type="scientific">Steccherinum ochraceum</name>
    <dbReference type="NCBI Taxonomy" id="92696"/>
    <lineage>
        <taxon>Eukaryota</taxon>
        <taxon>Fungi</taxon>
        <taxon>Dikarya</taxon>
        <taxon>Basidiomycota</taxon>
        <taxon>Agaricomycotina</taxon>
        <taxon>Agaricomycetes</taxon>
        <taxon>Polyporales</taxon>
        <taxon>Steccherinaceae</taxon>
        <taxon>Steccherinum</taxon>
    </lineage>
</organism>
<reference evidence="1 2" key="1">
    <citation type="submission" date="2018-11" db="EMBL/GenBank/DDBJ databases">
        <title>Genome assembly of Steccherinum ochraceum LE-BIN_3174, the white-rot fungus of the Steccherinaceae family (The Residual Polyporoid clade, Polyporales, Basidiomycota).</title>
        <authorList>
            <person name="Fedorova T.V."/>
            <person name="Glazunova O.A."/>
            <person name="Landesman E.O."/>
            <person name="Moiseenko K.V."/>
            <person name="Psurtseva N.V."/>
            <person name="Savinova O.S."/>
            <person name="Shakhova N.V."/>
            <person name="Tyazhelova T.V."/>
            <person name="Vasina D.V."/>
        </authorList>
    </citation>
    <scope>NUCLEOTIDE SEQUENCE [LARGE SCALE GENOMIC DNA]</scope>
    <source>
        <strain evidence="1 2">LE-BIN_3174</strain>
    </source>
</reference>
<dbReference type="InterPro" id="IPR032675">
    <property type="entry name" value="LRR_dom_sf"/>
</dbReference>
<dbReference type="Gene3D" id="3.80.10.10">
    <property type="entry name" value="Ribonuclease Inhibitor"/>
    <property type="match status" value="1"/>
</dbReference>
<evidence type="ECO:0000313" key="2">
    <source>
        <dbReference type="Proteomes" id="UP000292702"/>
    </source>
</evidence>
<comment type="caution">
    <text evidence="1">The sequence shown here is derived from an EMBL/GenBank/DDBJ whole genome shotgun (WGS) entry which is preliminary data.</text>
</comment>
<dbReference type="AlphaFoldDB" id="A0A4R0R1U8"/>
<sequence length="532" mass="60620">MKMSFVNGECNSVDVARALHYDRQTLLYSKTLIRSSETLPTVLDWDVLIYALSYVEDKAYQSRFMRTCRTLYNAGIPVLMSGELSIGWDMNNLSDDPGLALTDSFCCFIEKDPRRALHIRHMYFRDSIAEQYSFMDIEEEEEALLERLRRVIGHCKNLKKLKIDLAEAFFSALGFAATVGSLPNLESIELSNAGRAAVAAIRKFTATAPITHASIAFDKDDIEDEEVIGNIRFPELLCDPIAAFGPIRNHLVHLHVDLEPEYSVDDFNSYALALSCPNLRSFDWITWDPIDIAPEFAEAARKRNEKSPLQWTWSMALPCTVKYWEEVTLSYREQFPRFWAILSQLRPTHLQLSIVMESLPTAVLSEVVRSTTVTHLWVRMALVNCAFRPAFTVQTMLLKLLSNLRTLPLAFLVIELDYANQDTLDADRRRIRELYGVREPGRPLERPKEDRLDIALATLDIDAAARKVASTSPGLKRLFIRFSRGQRKDAAWEIIRNKEGSTSSGDLRALEEVDALEILRASVFKRHFADSS</sequence>
<dbReference type="EMBL" id="RWJN01000734">
    <property type="protein sequence ID" value="TCD59806.1"/>
    <property type="molecule type" value="Genomic_DNA"/>
</dbReference>
<evidence type="ECO:0000313" key="1">
    <source>
        <dbReference type="EMBL" id="TCD59806.1"/>
    </source>
</evidence>
<name>A0A4R0R1U8_9APHY</name>
<gene>
    <name evidence="1" type="ORF">EIP91_011409</name>
</gene>
<accession>A0A4R0R1U8</accession>
<keyword evidence="2" id="KW-1185">Reference proteome</keyword>
<dbReference type="OrthoDB" id="2750183at2759"/>
<dbReference type="Proteomes" id="UP000292702">
    <property type="component" value="Unassembled WGS sequence"/>
</dbReference>
<protein>
    <recommendedName>
        <fullName evidence="3">F-box domain-containing protein</fullName>
    </recommendedName>
</protein>